<dbReference type="Proteomes" id="UP000239480">
    <property type="component" value="Unassembled WGS sequence"/>
</dbReference>
<keyword evidence="4" id="KW-1185">Reference proteome</keyword>
<dbReference type="RefSeq" id="WP_106204431.1">
    <property type="nucleotide sequence ID" value="NZ_PVTD01000002.1"/>
</dbReference>
<comment type="similarity">
    <text evidence="1 2">Belongs to the fructosamine kinase family.</text>
</comment>
<dbReference type="SUPFAM" id="SSF56112">
    <property type="entry name" value="Protein kinase-like (PK-like)"/>
    <property type="match status" value="1"/>
</dbReference>
<dbReference type="Gene3D" id="3.30.200.20">
    <property type="entry name" value="Phosphorylase Kinase, domain 1"/>
    <property type="match status" value="1"/>
</dbReference>
<dbReference type="Gene3D" id="1.20.1270.240">
    <property type="match status" value="1"/>
</dbReference>
<name>A0A2T0RWM5_9RHOB</name>
<evidence type="ECO:0000313" key="3">
    <source>
        <dbReference type="EMBL" id="PRY25547.1"/>
    </source>
</evidence>
<dbReference type="InterPro" id="IPR016477">
    <property type="entry name" value="Fructo-/Ketosamine-3-kinase"/>
</dbReference>
<reference evidence="3 4" key="1">
    <citation type="submission" date="2018-03" db="EMBL/GenBank/DDBJ databases">
        <title>Genomic Encyclopedia of Archaeal and Bacterial Type Strains, Phase II (KMG-II): from individual species to whole genera.</title>
        <authorList>
            <person name="Goeker M."/>
        </authorList>
    </citation>
    <scope>NUCLEOTIDE SEQUENCE [LARGE SCALE GENOMIC DNA]</scope>
    <source>
        <strain evidence="3 4">DSM 29328</strain>
    </source>
</reference>
<dbReference type="AlphaFoldDB" id="A0A2T0RWM5"/>
<accession>A0A2T0RWM5</accession>
<organism evidence="3 4">
    <name type="scientific">Aliiruegeria haliotis</name>
    <dbReference type="NCBI Taxonomy" id="1280846"/>
    <lineage>
        <taxon>Bacteria</taxon>
        <taxon>Pseudomonadati</taxon>
        <taxon>Pseudomonadota</taxon>
        <taxon>Alphaproteobacteria</taxon>
        <taxon>Rhodobacterales</taxon>
        <taxon>Roseobacteraceae</taxon>
        <taxon>Aliiruegeria</taxon>
    </lineage>
</organism>
<dbReference type="PIRSF" id="PIRSF006221">
    <property type="entry name" value="Ketosamine-3-kinase"/>
    <property type="match status" value="1"/>
</dbReference>
<proteinExistence type="inferred from homology"/>
<sequence length="267" mass="29345">MPLKHATRLIFGHPAATIRPLHGGDLSTVSLLTLPSGRKIVAKQGPQVAREARMLSAMARAGAPVPEVLGLSGTVLFLEFLREITPDADGWSTLGHALRRLHGNLSPTFGWNEDYAFGAVAIPNTPRENWPDFWAEQRLFAAPEALPTEISRRLDQVCKHLDTLLPARPPAALLHGDLWSGNLLFGPNCRAAFIDPACYYGDAEVDLAMLHLFGAPPGEFLRAYGPLAPGWDVRRNIYQLWPALVHLRLFGNGYLPMIYSRLSALGF</sequence>
<dbReference type="Gene3D" id="1.10.510.10">
    <property type="entry name" value="Transferase(Phosphotransferase) domain 1"/>
    <property type="match status" value="1"/>
</dbReference>
<comment type="caution">
    <text evidence="3">The sequence shown here is derived from an EMBL/GenBank/DDBJ whole genome shotgun (WGS) entry which is preliminary data.</text>
</comment>
<keyword evidence="2" id="KW-0808">Transferase</keyword>
<keyword evidence="2 3" id="KW-0418">Kinase</keyword>
<dbReference type="Pfam" id="PF03881">
    <property type="entry name" value="Fructosamin_kin"/>
    <property type="match status" value="1"/>
</dbReference>
<dbReference type="PANTHER" id="PTHR12149:SF8">
    <property type="entry name" value="PROTEIN-RIBULOSAMINE 3-KINASE"/>
    <property type="match status" value="1"/>
</dbReference>
<evidence type="ECO:0000313" key="4">
    <source>
        <dbReference type="Proteomes" id="UP000239480"/>
    </source>
</evidence>
<evidence type="ECO:0000256" key="2">
    <source>
        <dbReference type="PIRNR" id="PIRNR006221"/>
    </source>
</evidence>
<dbReference type="PANTHER" id="PTHR12149">
    <property type="entry name" value="FRUCTOSAMINE 3 KINASE-RELATED PROTEIN"/>
    <property type="match status" value="1"/>
</dbReference>
<dbReference type="OrthoDB" id="5291879at2"/>
<dbReference type="InterPro" id="IPR011009">
    <property type="entry name" value="Kinase-like_dom_sf"/>
</dbReference>
<dbReference type="GO" id="GO:0016301">
    <property type="term" value="F:kinase activity"/>
    <property type="evidence" value="ECO:0007669"/>
    <property type="project" value="UniProtKB-UniRule"/>
</dbReference>
<dbReference type="EMBL" id="PVTD01000002">
    <property type="protein sequence ID" value="PRY25547.1"/>
    <property type="molecule type" value="Genomic_DNA"/>
</dbReference>
<protein>
    <submittedName>
        <fullName evidence="3">Fructosamine-3-kinase</fullName>
    </submittedName>
</protein>
<evidence type="ECO:0000256" key="1">
    <source>
        <dbReference type="ARBA" id="ARBA00009460"/>
    </source>
</evidence>
<gene>
    <name evidence="3" type="ORF">CLV78_102727</name>
</gene>